<dbReference type="AlphaFoldDB" id="A0AAW0DM71"/>
<dbReference type="EMBL" id="JAWWNJ010000007">
    <property type="protein sequence ID" value="KAK7052647.1"/>
    <property type="molecule type" value="Genomic_DNA"/>
</dbReference>
<sequence length="313" mass="35484">MLPTTVLHRSPASPAETCAPHDLGSRLRSMHAECVIFNQYITDAVTPPSFLPPSSNHHVWPSKQRSCPPPIYILYMSPRLPSPSRRWIFRRRETHAETEEEEMPRRMWMRVHLCSSCWRSGGRLVRARGCVGRIPLFPVVDFRPSSYAISPLFHIPPCRRRHPFLRASHARPDHAISPSLILVLVAWLVHVIFLSRLGRIALVLFIAIPQSYPSLRFAVSPPPLTPTSTYPPQTVSPAGYVYVCMHARVILSNVLFKQIRVVSPPPTSLPPSFLLLPQLIIVFERMKGGGLVWLPQAITSAAVRVFRARSWNR</sequence>
<comment type="caution">
    <text evidence="1">The sequence shown here is derived from an EMBL/GenBank/DDBJ whole genome shotgun (WGS) entry which is preliminary data.</text>
</comment>
<proteinExistence type="predicted"/>
<keyword evidence="2" id="KW-1185">Reference proteome</keyword>
<accession>A0AAW0DM71</accession>
<name>A0AAW0DM71_9AGAR</name>
<evidence type="ECO:0000313" key="1">
    <source>
        <dbReference type="EMBL" id="KAK7052647.1"/>
    </source>
</evidence>
<gene>
    <name evidence="1" type="ORF">R3P38DRAFT_3172955</name>
</gene>
<organism evidence="1 2">
    <name type="scientific">Favolaschia claudopus</name>
    <dbReference type="NCBI Taxonomy" id="2862362"/>
    <lineage>
        <taxon>Eukaryota</taxon>
        <taxon>Fungi</taxon>
        <taxon>Dikarya</taxon>
        <taxon>Basidiomycota</taxon>
        <taxon>Agaricomycotina</taxon>
        <taxon>Agaricomycetes</taxon>
        <taxon>Agaricomycetidae</taxon>
        <taxon>Agaricales</taxon>
        <taxon>Marasmiineae</taxon>
        <taxon>Mycenaceae</taxon>
        <taxon>Favolaschia</taxon>
    </lineage>
</organism>
<protein>
    <submittedName>
        <fullName evidence="1">Uncharacterized protein</fullName>
    </submittedName>
</protein>
<evidence type="ECO:0000313" key="2">
    <source>
        <dbReference type="Proteomes" id="UP001362999"/>
    </source>
</evidence>
<reference evidence="1 2" key="1">
    <citation type="journal article" date="2024" name="J Genomics">
        <title>Draft genome sequencing and assembly of Favolaschia claudopus CIRM-BRFM 2984 isolated from oak limbs.</title>
        <authorList>
            <person name="Navarro D."/>
            <person name="Drula E."/>
            <person name="Chaduli D."/>
            <person name="Cazenave R."/>
            <person name="Ahrendt S."/>
            <person name="Wang J."/>
            <person name="Lipzen A."/>
            <person name="Daum C."/>
            <person name="Barry K."/>
            <person name="Grigoriev I.V."/>
            <person name="Favel A."/>
            <person name="Rosso M.N."/>
            <person name="Martin F."/>
        </authorList>
    </citation>
    <scope>NUCLEOTIDE SEQUENCE [LARGE SCALE GENOMIC DNA]</scope>
    <source>
        <strain evidence="1 2">CIRM-BRFM 2984</strain>
    </source>
</reference>
<dbReference type="Proteomes" id="UP001362999">
    <property type="component" value="Unassembled WGS sequence"/>
</dbReference>